<gene>
    <name evidence="1" type="ORF">F2Q69_00041958</name>
</gene>
<evidence type="ECO:0000313" key="2">
    <source>
        <dbReference type="Proteomes" id="UP000712600"/>
    </source>
</evidence>
<dbReference type="AlphaFoldDB" id="A0A8S9NBF1"/>
<dbReference type="Proteomes" id="UP000712600">
    <property type="component" value="Unassembled WGS sequence"/>
</dbReference>
<name>A0A8S9NBF1_BRACR</name>
<sequence length="134" mass="14552">MEQMASRSDVELEVEAALMLQPEGLGASAVAAFEEEEAAEAHRSTSDEWESERQKLRFLIKHFPEPEKPHDNSLPAAASLELFIAGNVQLIGDLLPVISEPSTLFSPPFLGNPPLVSRRGGLNGLCSAVEELFP</sequence>
<reference evidence="1" key="1">
    <citation type="submission" date="2019-12" db="EMBL/GenBank/DDBJ databases">
        <title>Genome sequencing and annotation of Brassica cretica.</title>
        <authorList>
            <person name="Studholme D.J."/>
            <person name="Sarris P."/>
        </authorList>
    </citation>
    <scope>NUCLEOTIDE SEQUENCE</scope>
    <source>
        <strain evidence="1">PFS-109/04</strain>
        <tissue evidence="1">Leaf</tissue>
    </source>
</reference>
<comment type="caution">
    <text evidence="1">The sequence shown here is derived from an EMBL/GenBank/DDBJ whole genome shotgun (WGS) entry which is preliminary data.</text>
</comment>
<organism evidence="1 2">
    <name type="scientific">Brassica cretica</name>
    <name type="common">Mustard</name>
    <dbReference type="NCBI Taxonomy" id="69181"/>
    <lineage>
        <taxon>Eukaryota</taxon>
        <taxon>Viridiplantae</taxon>
        <taxon>Streptophyta</taxon>
        <taxon>Embryophyta</taxon>
        <taxon>Tracheophyta</taxon>
        <taxon>Spermatophyta</taxon>
        <taxon>Magnoliopsida</taxon>
        <taxon>eudicotyledons</taxon>
        <taxon>Gunneridae</taxon>
        <taxon>Pentapetalae</taxon>
        <taxon>rosids</taxon>
        <taxon>malvids</taxon>
        <taxon>Brassicales</taxon>
        <taxon>Brassicaceae</taxon>
        <taxon>Brassiceae</taxon>
        <taxon>Brassica</taxon>
    </lineage>
</organism>
<accession>A0A8S9NBF1</accession>
<protein>
    <submittedName>
        <fullName evidence="1">Uncharacterized protein</fullName>
    </submittedName>
</protein>
<proteinExistence type="predicted"/>
<dbReference type="EMBL" id="QGKX02001621">
    <property type="protein sequence ID" value="KAF3501272.1"/>
    <property type="molecule type" value="Genomic_DNA"/>
</dbReference>
<evidence type="ECO:0000313" key="1">
    <source>
        <dbReference type="EMBL" id="KAF3501272.1"/>
    </source>
</evidence>